<dbReference type="PANTHER" id="PTHR30087">
    <property type="entry name" value="INNER MEMBRANE PROTEIN"/>
    <property type="match status" value="1"/>
</dbReference>
<dbReference type="PANTHER" id="PTHR30087:SF1">
    <property type="entry name" value="HYPOTHETICAL CYTOSOLIC PROTEIN"/>
    <property type="match status" value="1"/>
</dbReference>
<proteinExistence type="predicted"/>
<name>A0A9C9K109_UNCW3</name>
<dbReference type="EMBL" id="DRIG01000090">
    <property type="protein sequence ID" value="HEC79149.1"/>
    <property type="molecule type" value="Genomic_DNA"/>
</dbReference>
<dbReference type="AlphaFoldDB" id="A0A9C9K109"/>
<comment type="caution">
    <text evidence="1">The sequence shown here is derived from an EMBL/GenBank/DDBJ whole genome shotgun (WGS) entry which is preliminary data.</text>
</comment>
<organism evidence="1 2">
    <name type="scientific">candidate division WOR-3 bacterium</name>
    <dbReference type="NCBI Taxonomy" id="2052148"/>
    <lineage>
        <taxon>Bacteria</taxon>
        <taxon>Bacteria division WOR-3</taxon>
    </lineage>
</organism>
<dbReference type="InterPro" id="IPR007553">
    <property type="entry name" value="2-thiour_desulf"/>
</dbReference>
<accession>A0A9C9K109</accession>
<reference evidence="1" key="1">
    <citation type="journal article" date="2020" name="mSystems">
        <title>Genome- and Community-Level Interaction Insights into Carbon Utilization and Element Cycling Functions of Hydrothermarchaeota in Hydrothermal Sediment.</title>
        <authorList>
            <person name="Zhou Z."/>
            <person name="Liu Y."/>
            <person name="Xu W."/>
            <person name="Pan J."/>
            <person name="Luo Z.H."/>
            <person name="Li M."/>
        </authorList>
    </citation>
    <scope>NUCLEOTIDE SEQUENCE</scope>
    <source>
        <strain evidence="1">HyVt-388</strain>
    </source>
</reference>
<evidence type="ECO:0000313" key="1">
    <source>
        <dbReference type="EMBL" id="HEC79149.1"/>
    </source>
</evidence>
<dbReference type="Pfam" id="PF04463">
    <property type="entry name" value="2-thiour_desulf"/>
    <property type="match status" value="1"/>
</dbReference>
<sequence length="121" mass="13603">MERILVSACLIGINCRYDGKNAYRKKVAELAEKNCLLFACPEQLGGLTTPRPRNRIKGSRVINELGVDVTKNFQRGAREFLKIAKKFGVKRIILKSRSPSCGRNGVVTRLLPRGIKVEYVK</sequence>
<protein>
    <submittedName>
        <fullName evidence="1">DUF523 domain-containing protein</fullName>
    </submittedName>
</protein>
<dbReference type="Proteomes" id="UP000885826">
    <property type="component" value="Unassembled WGS sequence"/>
</dbReference>
<evidence type="ECO:0000313" key="2">
    <source>
        <dbReference type="Proteomes" id="UP000885826"/>
    </source>
</evidence>
<gene>
    <name evidence="1" type="ORF">ENI34_08430</name>
</gene>